<evidence type="ECO:0000313" key="2">
    <source>
        <dbReference type="WBParaSite" id="JU765_v2.g3458.t1"/>
    </source>
</evidence>
<protein>
    <submittedName>
        <fullName evidence="2">Uncharacterized protein</fullName>
    </submittedName>
</protein>
<name>A0AC34R4W7_9BILA</name>
<accession>A0AC34R4W7</accession>
<sequence length="122" mass="13840">MDDEILKLLATKSNKSNPLNKLTLVPWVGFSIDAVEHFFKHATFVDESLIDLETNATLSESATFLDESHINLEINATLSEVEKIIKRIDKYEASLDAQGENVMMILKKIDEEICIKVILYLN</sequence>
<dbReference type="WBParaSite" id="JU765_v2.g3458.t1">
    <property type="protein sequence ID" value="JU765_v2.g3458.t1"/>
    <property type="gene ID" value="JU765_v2.g3458"/>
</dbReference>
<organism evidence="1 2">
    <name type="scientific">Panagrolaimus sp. JU765</name>
    <dbReference type="NCBI Taxonomy" id="591449"/>
    <lineage>
        <taxon>Eukaryota</taxon>
        <taxon>Metazoa</taxon>
        <taxon>Ecdysozoa</taxon>
        <taxon>Nematoda</taxon>
        <taxon>Chromadorea</taxon>
        <taxon>Rhabditida</taxon>
        <taxon>Tylenchina</taxon>
        <taxon>Panagrolaimomorpha</taxon>
        <taxon>Panagrolaimoidea</taxon>
        <taxon>Panagrolaimidae</taxon>
        <taxon>Panagrolaimus</taxon>
    </lineage>
</organism>
<dbReference type="Proteomes" id="UP000887576">
    <property type="component" value="Unplaced"/>
</dbReference>
<proteinExistence type="predicted"/>
<reference evidence="2" key="1">
    <citation type="submission" date="2022-11" db="UniProtKB">
        <authorList>
            <consortium name="WormBaseParasite"/>
        </authorList>
    </citation>
    <scope>IDENTIFICATION</scope>
</reference>
<evidence type="ECO:0000313" key="1">
    <source>
        <dbReference type="Proteomes" id="UP000887576"/>
    </source>
</evidence>